<dbReference type="PANTHER" id="PTHR35046:SF9">
    <property type="entry name" value="RNA-DIRECTED DNA POLYMERASE"/>
    <property type="match status" value="1"/>
</dbReference>
<dbReference type="SUPFAM" id="SSF56672">
    <property type="entry name" value="DNA/RNA polymerases"/>
    <property type="match status" value="1"/>
</dbReference>
<accession>A0A151TYV5</accession>
<proteinExistence type="predicted"/>
<name>A0A151TYV5_CAJCA</name>
<dbReference type="InterPro" id="IPR043502">
    <property type="entry name" value="DNA/RNA_pol_sf"/>
</dbReference>
<feature type="non-terminal residue" evidence="2">
    <location>
        <position position="1"/>
    </location>
</feature>
<evidence type="ECO:0000259" key="1">
    <source>
        <dbReference type="Pfam" id="PF24626"/>
    </source>
</evidence>
<dbReference type="Gramene" id="C.cajan_04630.t">
    <property type="protein sequence ID" value="C.cajan_04630.t"/>
    <property type="gene ID" value="C.cajan_04630"/>
</dbReference>
<dbReference type="PANTHER" id="PTHR35046">
    <property type="entry name" value="ZINC KNUCKLE (CCHC-TYPE) FAMILY PROTEIN"/>
    <property type="match status" value="1"/>
</dbReference>
<organism evidence="2 3">
    <name type="scientific">Cajanus cajan</name>
    <name type="common">Pigeon pea</name>
    <name type="synonym">Cajanus indicus</name>
    <dbReference type="NCBI Taxonomy" id="3821"/>
    <lineage>
        <taxon>Eukaryota</taxon>
        <taxon>Viridiplantae</taxon>
        <taxon>Streptophyta</taxon>
        <taxon>Embryophyta</taxon>
        <taxon>Tracheophyta</taxon>
        <taxon>Spermatophyta</taxon>
        <taxon>Magnoliopsida</taxon>
        <taxon>eudicotyledons</taxon>
        <taxon>Gunneridae</taxon>
        <taxon>Pentapetalae</taxon>
        <taxon>rosids</taxon>
        <taxon>fabids</taxon>
        <taxon>Fabales</taxon>
        <taxon>Fabaceae</taxon>
        <taxon>Papilionoideae</taxon>
        <taxon>50 kb inversion clade</taxon>
        <taxon>NPAAA clade</taxon>
        <taxon>indigoferoid/millettioid clade</taxon>
        <taxon>Phaseoleae</taxon>
        <taxon>Cajanus</taxon>
    </lineage>
</organism>
<dbReference type="STRING" id="3821.A0A151TYV5"/>
<reference evidence="2 3" key="1">
    <citation type="journal article" date="2012" name="Nat. Biotechnol.">
        <title>Draft genome sequence of pigeonpea (Cajanus cajan), an orphan legume crop of resource-poor farmers.</title>
        <authorList>
            <person name="Varshney R.K."/>
            <person name="Chen W."/>
            <person name="Li Y."/>
            <person name="Bharti A.K."/>
            <person name="Saxena R.K."/>
            <person name="Schlueter J.A."/>
            <person name="Donoghue M.T."/>
            <person name="Azam S."/>
            <person name="Fan G."/>
            <person name="Whaley A.M."/>
            <person name="Farmer A.D."/>
            <person name="Sheridan J."/>
            <person name="Iwata A."/>
            <person name="Tuteja R."/>
            <person name="Penmetsa R.V."/>
            <person name="Wu W."/>
            <person name="Upadhyaya H.D."/>
            <person name="Yang S.P."/>
            <person name="Shah T."/>
            <person name="Saxena K.B."/>
            <person name="Michael T."/>
            <person name="McCombie W.R."/>
            <person name="Yang B."/>
            <person name="Zhang G."/>
            <person name="Yang H."/>
            <person name="Wang J."/>
            <person name="Spillane C."/>
            <person name="Cook D.R."/>
            <person name="May G.D."/>
            <person name="Xu X."/>
            <person name="Jackson S.A."/>
        </authorList>
    </citation>
    <scope>NUCLEOTIDE SEQUENCE [LARGE SCALE GENOMIC DNA]</scope>
    <source>
        <strain evidence="3">cv. Asha</strain>
    </source>
</reference>
<dbReference type="Pfam" id="PF24626">
    <property type="entry name" value="SH3_Tf2-1"/>
    <property type="match status" value="1"/>
</dbReference>
<sequence>IVGKERVKVDSEKVKTIQDWPIPKNVGGIIRSFNGLASFYRRFVKDFSTLASPLNELVKKDVPFICGEMQEKVFLTKLKNKLRSILKTTTKGERKFVFEEGDLVWLHLRKDRFPTQMKSKLSPKGDGPFQFLQRINDNAYRLDLPFNYGFSNTFNVCDHVPYTGDADIDDEELDLRIDHSQEGGYDGEPSIVSSHMKTIRPLTRSMVRRLKETSIEEVLLRPMLFEYSI</sequence>
<dbReference type="InterPro" id="IPR056924">
    <property type="entry name" value="SH3_Tf2-1"/>
</dbReference>
<dbReference type="InterPro" id="IPR043128">
    <property type="entry name" value="Rev_trsase/Diguanyl_cyclase"/>
</dbReference>
<evidence type="ECO:0000313" key="3">
    <source>
        <dbReference type="Proteomes" id="UP000075243"/>
    </source>
</evidence>
<gene>
    <name evidence="2" type="ORF">KK1_004748</name>
</gene>
<dbReference type="Proteomes" id="UP000075243">
    <property type="component" value="Chromosome 2"/>
</dbReference>
<dbReference type="FunFam" id="3.30.70.270:FF:000020">
    <property type="entry name" value="Transposon Tf2-6 polyprotein-like Protein"/>
    <property type="match status" value="1"/>
</dbReference>
<protein>
    <submittedName>
        <fullName evidence="2">Retrovirus-related Pol polyprotein from transposon gypsy</fullName>
    </submittedName>
</protein>
<dbReference type="EMBL" id="CM003604">
    <property type="protein sequence ID" value="KYP72164.1"/>
    <property type="molecule type" value="Genomic_DNA"/>
</dbReference>
<evidence type="ECO:0000313" key="2">
    <source>
        <dbReference type="EMBL" id="KYP72164.1"/>
    </source>
</evidence>
<dbReference type="AlphaFoldDB" id="A0A151TYV5"/>
<keyword evidence="3" id="KW-1185">Reference proteome</keyword>
<dbReference type="Gene3D" id="3.30.70.270">
    <property type="match status" value="1"/>
</dbReference>
<feature type="domain" description="Tf2-1-like SH3-like" evidence="1">
    <location>
        <begin position="101"/>
        <end position="161"/>
    </location>
</feature>